<organism evidence="2 3">
    <name type="scientific">Helicoverpa armigera</name>
    <name type="common">Cotton bollworm</name>
    <name type="synonym">Heliothis armigera</name>
    <dbReference type="NCBI Taxonomy" id="29058"/>
    <lineage>
        <taxon>Eukaryota</taxon>
        <taxon>Metazoa</taxon>
        <taxon>Ecdysozoa</taxon>
        <taxon>Arthropoda</taxon>
        <taxon>Hexapoda</taxon>
        <taxon>Insecta</taxon>
        <taxon>Pterygota</taxon>
        <taxon>Neoptera</taxon>
        <taxon>Endopterygota</taxon>
        <taxon>Lepidoptera</taxon>
        <taxon>Glossata</taxon>
        <taxon>Ditrysia</taxon>
        <taxon>Noctuoidea</taxon>
        <taxon>Noctuidae</taxon>
        <taxon>Heliothinae</taxon>
        <taxon>Helicoverpa</taxon>
    </lineage>
</organism>
<protein>
    <recommendedName>
        <fullName evidence="4">DDE Tnp4 domain-containing protein</fullName>
    </recommendedName>
</protein>
<evidence type="ECO:0008006" key="4">
    <source>
        <dbReference type="Google" id="ProtNLM"/>
    </source>
</evidence>
<gene>
    <name evidence="2" type="primary">HaOG213167</name>
    <name evidence="2" type="ORF">B5X24_HaOG213167</name>
</gene>
<evidence type="ECO:0000256" key="1">
    <source>
        <dbReference type="SAM" id="MobiDB-lite"/>
    </source>
</evidence>
<proteinExistence type="predicted"/>
<accession>A0A2W1BIQ1</accession>
<dbReference type="AlphaFoldDB" id="A0A2W1BIQ1"/>
<feature type="compositionally biased region" description="Basic and acidic residues" evidence="1">
    <location>
        <begin position="84"/>
        <end position="105"/>
    </location>
</feature>
<dbReference type="EMBL" id="KZ150298">
    <property type="protein sequence ID" value="PZC71553.1"/>
    <property type="molecule type" value="Genomic_DNA"/>
</dbReference>
<evidence type="ECO:0000313" key="2">
    <source>
        <dbReference type="EMBL" id="PZC71553.1"/>
    </source>
</evidence>
<sequence length="105" mass="12236">MRLLFQNENSELRQYFRQNDVFILDRGFRDSFPLLTPLGYTVCKPETLSAGKTQLSTEKANKSRLVTLCSAIITKMAKARKRQRNTDQWKRNLQKLERDEGTGQP</sequence>
<keyword evidence="3" id="KW-1185">Reference proteome</keyword>
<evidence type="ECO:0000313" key="3">
    <source>
        <dbReference type="Proteomes" id="UP000249218"/>
    </source>
</evidence>
<feature type="region of interest" description="Disordered" evidence="1">
    <location>
        <begin position="80"/>
        <end position="105"/>
    </location>
</feature>
<dbReference type="Proteomes" id="UP000249218">
    <property type="component" value="Unassembled WGS sequence"/>
</dbReference>
<reference evidence="2 3" key="1">
    <citation type="journal article" date="2017" name="BMC Biol.">
        <title>Genomic innovations, transcriptional plasticity and gene loss underlying the evolution and divergence of two highly polyphagous and invasive Helicoverpa pest species.</title>
        <authorList>
            <person name="Pearce S.L."/>
            <person name="Clarke D.F."/>
            <person name="East P.D."/>
            <person name="Elfekih S."/>
            <person name="Gordon K.H."/>
            <person name="Jermiin L.S."/>
            <person name="McGaughran A."/>
            <person name="Oakeshott J.G."/>
            <person name="Papanikolaou A."/>
            <person name="Perera O.P."/>
            <person name="Rane R.V."/>
            <person name="Richards S."/>
            <person name="Tay W.T."/>
            <person name="Walsh T.K."/>
            <person name="Anderson A."/>
            <person name="Anderson C.J."/>
            <person name="Asgari S."/>
            <person name="Board P.G."/>
            <person name="Bretschneider A."/>
            <person name="Campbell P.M."/>
            <person name="Chertemps T."/>
            <person name="Christeller J.T."/>
            <person name="Coppin C.W."/>
            <person name="Downes S.J."/>
            <person name="Duan G."/>
            <person name="Farnsworth C.A."/>
            <person name="Good R.T."/>
            <person name="Han L.B."/>
            <person name="Han Y.C."/>
            <person name="Hatje K."/>
            <person name="Horne I."/>
            <person name="Huang Y.P."/>
            <person name="Hughes D.S."/>
            <person name="Jacquin-Joly E."/>
            <person name="James W."/>
            <person name="Jhangiani S."/>
            <person name="Kollmar M."/>
            <person name="Kuwar S.S."/>
            <person name="Li S."/>
            <person name="Liu N.Y."/>
            <person name="Maibeche M.T."/>
            <person name="Miller J.R."/>
            <person name="Montagne N."/>
            <person name="Perry T."/>
            <person name="Qu J."/>
            <person name="Song S.V."/>
            <person name="Sutton G.G."/>
            <person name="Vogel H."/>
            <person name="Walenz B.P."/>
            <person name="Xu W."/>
            <person name="Zhang H.J."/>
            <person name="Zou Z."/>
            <person name="Batterham P."/>
            <person name="Edwards O.R."/>
            <person name="Feyereisen R."/>
            <person name="Gibbs R.A."/>
            <person name="Heckel D.G."/>
            <person name="McGrath A."/>
            <person name="Robin C."/>
            <person name="Scherer S.E."/>
            <person name="Worley K.C."/>
            <person name="Wu Y.D."/>
        </authorList>
    </citation>
    <scope>NUCLEOTIDE SEQUENCE [LARGE SCALE GENOMIC DNA]</scope>
    <source>
        <strain evidence="2">Harm_GR_Male_#8</strain>
        <tissue evidence="2">Whole organism</tissue>
    </source>
</reference>
<name>A0A2W1BIQ1_HELAM</name>